<feature type="chain" id="PRO_5029624766" description="N-acetyltransferase domain-containing protein" evidence="1">
    <location>
        <begin position="18"/>
        <end position="234"/>
    </location>
</feature>
<dbReference type="Pfam" id="PF00583">
    <property type="entry name" value="Acetyltransf_1"/>
    <property type="match status" value="1"/>
</dbReference>
<comment type="caution">
    <text evidence="3">The sequence shown here is derived from an EMBL/GenBank/DDBJ whole genome shotgun (WGS) entry which is preliminary data.</text>
</comment>
<dbReference type="Gene3D" id="3.40.630.30">
    <property type="match status" value="1"/>
</dbReference>
<evidence type="ECO:0000256" key="1">
    <source>
        <dbReference type="SAM" id="SignalP"/>
    </source>
</evidence>
<dbReference type="InterPro" id="IPR000182">
    <property type="entry name" value="GNAT_dom"/>
</dbReference>
<evidence type="ECO:0000313" key="4">
    <source>
        <dbReference type="Proteomes" id="UP000570595"/>
    </source>
</evidence>
<gene>
    <name evidence="3" type="ORF">FOZ61_003530</name>
</gene>
<name>A0A7J6MDC8_PEROL</name>
<dbReference type="PROSITE" id="PS51186">
    <property type="entry name" value="GNAT"/>
    <property type="match status" value="1"/>
</dbReference>
<dbReference type="InterPro" id="IPR016181">
    <property type="entry name" value="Acyl_CoA_acyltransferase"/>
</dbReference>
<evidence type="ECO:0000313" key="3">
    <source>
        <dbReference type="EMBL" id="KAF4669602.1"/>
    </source>
</evidence>
<dbReference type="OrthoDB" id="466519at2759"/>
<proteinExistence type="predicted"/>
<feature type="domain" description="N-acetyltransferase" evidence="2">
    <location>
        <begin position="81"/>
        <end position="225"/>
    </location>
</feature>
<organism evidence="3 4">
    <name type="scientific">Perkinsus olseni</name>
    <name type="common">Perkinsus atlanticus</name>
    <dbReference type="NCBI Taxonomy" id="32597"/>
    <lineage>
        <taxon>Eukaryota</taxon>
        <taxon>Sar</taxon>
        <taxon>Alveolata</taxon>
        <taxon>Perkinsozoa</taxon>
        <taxon>Perkinsea</taxon>
        <taxon>Perkinsida</taxon>
        <taxon>Perkinsidae</taxon>
        <taxon>Perkinsus</taxon>
    </lineage>
</organism>
<dbReference type="GO" id="GO:0016747">
    <property type="term" value="F:acyltransferase activity, transferring groups other than amino-acyl groups"/>
    <property type="evidence" value="ECO:0007669"/>
    <property type="project" value="InterPro"/>
</dbReference>
<dbReference type="EMBL" id="JABAHT010000021">
    <property type="protein sequence ID" value="KAF4669602.1"/>
    <property type="molecule type" value="Genomic_DNA"/>
</dbReference>
<reference evidence="3 4" key="1">
    <citation type="submission" date="2020-04" db="EMBL/GenBank/DDBJ databases">
        <title>Perkinsus olseni comparative genomics.</title>
        <authorList>
            <person name="Bogema D.R."/>
        </authorList>
    </citation>
    <scope>NUCLEOTIDE SEQUENCE [LARGE SCALE GENOMIC DNA]</scope>
    <source>
        <strain evidence="3">ATCC PRA-179</strain>
    </source>
</reference>
<keyword evidence="1" id="KW-0732">Signal</keyword>
<dbReference type="Proteomes" id="UP000570595">
    <property type="component" value="Unassembled WGS sequence"/>
</dbReference>
<protein>
    <recommendedName>
        <fullName evidence="2">N-acetyltransferase domain-containing protein</fullName>
    </recommendedName>
</protein>
<dbReference type="SUPFAM" id="SSF55729">
    <property type="entry name" value="Acyl-CoA N-acyltransferases (Nat)"/>
    <property type="match status" value="1"/>
</dbReference>
<evidence type="ECO:0000259" key="2">
    <source>
        <dbReference type="PROSITE" id="PS51186"/>
    </source>
</evidence>
<feature type="signal peptide" evidence="1">
    <location>
        <begin position="1"/>
        <end position="17"/>
    </location>
</feature>
<accession>A0A7J6MDC8</accession>
<dbReference type="AlphaFoldDB" id="A0A7J6MDC8"/>
<sequence>MFAALIILALHIPSVHTAMGGAAARAPTRAPGYPIEEGAYSGFLPGLEYRPWRHGDLFGGEQLPMTYGRRFVAAVPNSEYVLGYVESEEDKPAPAYLWDELFVAFKPEADHVKASLLSIVGYVESQEVSHFLAHMLKLPAKERDTVVYISIVYVVSNERRKGIGEMMLRKALEDIRIKWPRVTEAYLRVNPYNEGALRLYKRLNFTFVTEKDGNYYLFYKFPPRDVVGTSTAAV</sequence>